<dbReference type="RefSeq" id="XP_013897305.1">
    <property type="nucleotide sequence ID" value="XM_014041851.1"/>
</dbReference>
<dbReference type="OrthoDB" id="7130006at2759"/>
<sequence>MIGFSSFDLRQWTLNGSRINARVSKGAPSAARPPLVLLHGFPETHVMWRRIAEQLKDAYHLVLPDLRGYGDSAQLPGDADHANYSKRAMAADVIALLDELGIDSFFLCGHDRGARVAHRLALDHAARVRRLCVVDVAPTLDMHEATDAAFAQAYYHWFHLSQPSPLPERMIEGWAREYLHAKLGGWGAGGLAHVEPEALAEYERCFLRPAASSGGLMPAVHAACEDYRASAWEGIDVRHDRESRAGGAKVACDTLVLLGERGVVARMFDAPALWRAACSGAVEAAALPAGHFLPEEVPELTAQALREFFR</sequence>
<reference evidence="4 5" key="1">
    <citation type="journal article" date="2013" name="BMC Genomics">
        <title>Reconstruction of the lipid metabolism for the microalga Monoraphidium neglectum from its genome sequence reveals characteristics suitable for biofuel production.</title>
        <authorList>
            <person name="Bogen C."/>
            <person name="Al-Dilaimi A."/>
            <person name="Albersmeier A."/>
            <person name="Wichmann J."/>
            <person name="Grundmann M."/>
            <person name="Rupp O."/>
            <person name="Lauersen K.J."/>
            <person name="Blifernez-Klassen O."/>
            <person name="Kalinowski J."/>
            <person name="Goesmann A."/>
            <person name="Mussgnug J.H."/>
            <person name="Kruse O."/>
        </authorList>
    </citation>
    <scope>NUCLEOTIDE SEQUENCE [LARGE SCALE GENOMIC DNA]</scope>
    <source>
        <strain evidence="4 5">SAG 48.87</strain>
    </source>
</reference>
<proteinExistence type="inferred from homology"/>
<evidence type="ECO:0000256" key="2">
    <source>
        <dbReference type="ARBA" id="ARBA00038334"/>
    </source>
</evidence>
<feature type="domain" description="AB hydrolase-1" evidence="3">
    <location>
        <begin position="33"/>
        <end position="292"/>
    </location>
</feature>
<dbReference type="SUPFAM" id="SSF53474">
    <property type="entry name" value="alpha/beta-Hydrolases"/>
    <property type="match status" value="1"/>
</dbReference>
<dbReference type="GeneID" id="25742550"/>
<accession>A0A0D2MVA4</accession>
<evidence type="ECO:0000256" key="1">
    <source>
        <dbReference type="ARBA" id="ARBA00022801"/>
    </source>
</evidence>
<dbReference type="PANTHER" id="PTHR43329">
    <property type="entry name" value="EPOXIDE HYDROLASE"/>
    <property type="match status" value="1"/>
</dbReference>
<dbReference type="InterPro" id="IPR000073">
    <property type="entry name" value="AB_hydrolase_1"/>
</dbReference>
<dbReference type="InterPro" id="IPR029058">
    <property type="entry name" value="AB_hydrolase_fold"/>
</dbReference>
<keyword evidence="1 4" id="KW-0378">Hydrolase</keyword>
<protein>
    <submittedName>
        <fullName evidence="4">Alpha/beta hydrolase fold protein</fullName>
        <ecNumber evidence="4">3.8.1.3</ecNumber>
    </submittedName>
</protein>
<dbReference type="InterPro" id="IPR000639">
    <property type="entry name" value="Epox_hydrolase-like"/>
</dbReference>
<dbReference type="Pfam" id="PF00561">
    <property type="entry name" value="Abhydrolase_1"/>
    <property type="match status" value="1"/>
</dbReference>
<organism evidence="4 5">
    <name type="scientific">Monoraphidium neglectum</name>
    <dbReference type="NCBI Taxonomy" id="145388"/>
    <lineage>
        <taxon>Eukaryota</taxon>
        <taxon>Viridiplantae</taxon>
        <taxon>Chlorophyta</taxon>
        <taxon>core chlorophytes</taxon>
        <taxon>Chlorophyceae</taxon>
        <taxon>CS clade</taxon>
        <taxon>Sphaeropleales</taxon>
        <taxon>Selenastraceae</taxon>
        <taxon>Monoraphidium</taxon>
    </lineage>
</organism>
<comment type="similarity">
    <text evidence="2">Belongs to the AB hydrolase superfamily. Epoxide hydrolase family.</text>
</comment>
<keyword evidence="5" id="KW-1185">Reference proteome</keyword>
<dbReference type="Proteomes" id="UP000054498">
    <property type="component" value="Unassembled WGS sequence"/>
</dbReference>
<evidence type="ECO:0000313" key="4">
    <source>
        <dbReference type="EMBL" id="KIY98285.1"/>
    </source>
</evidence>
<dbReference type="STRING" id="145388.A0A0D2MVA4"/>
<dbReference type="Gene3D" id="3.40.50.1820">
    <property type="entry name" value="alpha/beta hydrolase"/>
    <property type="match status" value="1"/>
</dbReference>
<dbReference type="PRINTS" id="PR00412">
    <property type="entry name" value="EPOXHYDRLASE"/>
</dbReference>
<dbReference type="AlphaFoldDB" id="A0A0D2MVA4"/>
<dbReference type="KEGG" id="mng:MNEG_9675"/>
<name>A0A0D2MVA4_9CHLO</name>
<dbReference type="GO" id="GO:0018785">
    <property type="term" value="F:haloacetate dehalogenase activity"/>
    <property type="evidence" value="ECO:0007669"/>
    <property type="project" value="UniProtKB-EC"/>
</dbReference>
<evidence type="ECO:0000259" key="3">
    <source>
        <dbReference type="Pfam" id="PF00561"/>
    </source>
</evidence>
<dbReference type="EMBL" id="KK102240">
    <property type="protein sequence ID" value="KIY98285.1"/>
    <property type="molecule type" value="Genomic_DNA"/>
</dbReference>
<gene>
    <name evidence="4" type="ORF">MNEG_9675</name>
</gene>
<evidence type="ECO:0000313" key="5">
    <source>
        <dbReference type="Proteomes" id="UP000054498"/>
    </source>
</evidence>
<dbReference type="EC" id="3.8.1.3" evidence="4"/>